<evidence type="ECO:0000256" key="2">
    <source>
        <dbReference type="ARBA" id="ARBA00022730"/>
    </source>
</evidence>
<dbReference type="Pfam" id="PF01250">
    <property type="entry name" value="Ribosomal_S6"/>
    <property type="match status" value="1"/>
</dbReference>
<dbReference type="GO" id="GO:0005840">
    <property type="term" value="C:ribosome"/>
    <property type="evidence" value="ECO:0007669"/>
    <property type="project" value="UniProtKB-KW"/>
</dbReference>
<evidence type="ECO:0000256" key="5">
    <source>
        <dbReference type="ARBA" id="ARBA00023274"/>
    </source>
</evidence>
<dbReference type="InterPro" id="IPR014717">
    <property type="entry name" value="Transl_elong_EF1B/ribsomal_bS6"/>
</dbReference>
<dbReference type="Proteomes" id="UP000011705">
    <property type="component" value="Chromosome"/>
</dbReference>
<organism evidence="9">
    <name type="scientific">Treponema denticola H-22</name>
    <dbReference type="NCBI Taxonomy" id="999432"/>
    <lineage>
        <taxon>Bacteria</taxon>
        <taxon>Pseudomonadati</taxon>
        <taxon>Spirochaetota</taxon>
        <taxon>Spirochaetia</taxon>
        <taxon>Spirochaetales</taxon>
        <taxon>Treponemataceae</taxon>
        <taxon>Treponema</taxon>
    </lineage>
</organism>
<comment type="similarity">
    <text evidence="1 8">Belongs to the bacterial ribosomal protein bS6 family.</text>
</comment>
<evidence type="ECO:0000256" key="3">
    <source>
        <dbReference type="ARBA" id="ARBA00022884"/>
    </source>
</evidence>
<keyword evidence="3 8" id="KW-0694">RNA-binding</keyword>
<accession>A0A0E2E874</accession>
<comment type="function">
    <text evidence="6 8">Binds together with bS18 to 16S ribosomal RNA.</text>
</comment>
<dbReference type="Gene3D" id="3.30.70.60">
    <property type="match status" value="1"/>
</dbReference>
<sequence length="93" mass="10964">MRNYELMTVFPVEEDLYKPGIDALHSILADFGVQIKSEEPFGDRDLAYEIKKKTKGRYVLFNIEADPAKMIELDKRFKLITQMLTYLFVRLED</sequence>
<dbReference type="GO" id="GO:1990904">
    <property type="term" value="C:ribonucleoprotein complex"/>
    <property type="evidence" value="ECO:0007669"/>
    <property type="project" value="UniProtKB-KW"/>
</dbReference>
<keyword evidence="4 8" id="KW-0689">Ribosomal protein</keyword>
<protein>
    <recommendedName>
        <fullName evidence="7 8">Small ribosomal subunit protein bS6</fullName>
    </recommendedName>
</protein>
<dbReference type="GO" id="GO:0019843">
    <property type="term" value="F:rRNA binding"/>
    <property type="evidence" value="ECO:0007669"/>
    <property type="project" value="UniProtKB-UniRule"/>
</dbReference>
<dbReference type="InterPro" id="IPR020815">
    <property type="entry name" value="Ribosomal_bS6_CS"/>
</dbReference>
<evidence type="ECO:0000313" key="9">
    <source>
        <dbReference type="EMBL" id="EMB36261.1"/>
    </source>
</evidence>
<evidence type="ECO:0000256" key="7">
    <source>
        <dbReference type="ARBA" id="ARBA00035294"/>
    </source>
</evidence>
<evidence type="ECO:0000256" key="6">
    <source>
        <dbReference type="ARBA" id="ARBA00035104"/>
    </source>
</evidence>
<dbReference type="GO" id="GO:0006412">
    <property type="term" value="P:translation"/>
    <property type="evidence" value="ECO:0007669"/>
    <property type="project" value="UniProtKB-UniRule"/>
</dbReference>
<dbReference type="HAMAP" id="MF_00360">
    <property type="entry name" value="Ribosomal_bS6"/>
    <property type="match status" value="1"/>
</dbReference>
<keyword evidence="2 8" id="KW-0699">rRNA-binding</keyword>
<dbReference type="HOGENOM" id="CLU_113441_5_1_12"/>
<dbReference type="NCBIfam" id="TIGR00166">
    <property type="entry name" value="S6"/>
    <property type="match status" value="1"/>
</dbReference>
<gene>
    <name evidence="8" type="primary">rpsF</name>
    <name evidence="9" type="ORF">HMPREF9726_00453</name>
</gene>
<comment type="caution">
    <text evidence="9">The sequence shown here is derived from an EMBL/GenBank/DDBJ whole genome shotgun (WGS) entry which is preliminary data.</text>
</comment>
<dbReference type="AlphaFoldDB" id="A0A0E2E874"/>
<dbReference type="SUPFAM" id="SSF54995">
    <property type="entry name" value="Ribosomal protein S6"/>
    <property type="match status" value="1"/>
</dbReference>
<dbReference type="PATRIC" id="fig|999432.5.peg.469"/>
<dbReference type="InterPro" id="IPR035980">
    <property type="entry name" value="Ribosomal_bS6_sf"/>
</dbReference>
<evidence type="ECO:0000256" key="1">
    <source>
        <dbReference type="ARBA" id="ARBA00009512"/>
    </source>
</evidence>
<evidence type="ECO:0000256" key="8">
    <source>
        <dbReference type="HAMAP-Rule" id="MF_00360"/>
    </source>
</evidence>
<evidence type="ECO:0000256" key="4">
    <source>
        <dbReference type="ARBA" id="ARBA00022980"/>
    </source>
</evidence>
<dbReference type="InterPro" id="IPR000529">
    <property type="entry name" value="Ribosomal_bS6"/>
</dbReference>
<keyword evidence="5 8" id="KW-0687">Ribonucleoprotein</keyword>
<dbReference type="CDD" id="cd00473">
    <property type="entry name" value="bS6"/>
    <property type="match status" value="1"/>
</dbReference>
<dbReference type="RefSeq" id="WP_002669351.1">
    <property type="nucleotide sequence ID" value="NZ_CM001795.1"/>
</dbReference>
<dbReference type="EMBL" id="AGDV01000001">
    <property type="protein sequence ID" value="EMB36261.1"/>
    <property type="molecule type" value="Genomic_DNA"/>
</dbReference>
<dbReference type="SMR" id="A0A0E2E874"/>
<reference evidence="9" key="1">
    <citation type="submission" date="2012-01" db="EMBL/GenBank/DDBJ databases">
        <title>The Genome Sequence of Treponema denticola H-22.</title>
        <authorList>
            <consortium name="The Broad Institute Genome Sequencing Platform"/>
            <person name="Earl A."/>
            <person name="Ward D."/>
            <person name="Feldgarden M."/>
            <person name="Gevers D."/>
            <person name="Blanton J.M."/>
            <person name="Fenno C.J."/>
            <person name="Baranova O.V."/>
            <person name="Mathney J."/>
            <person name="Dewhirst F.E."/>
            <person name="Izard J."/>
            <person name="Young S.K."/>
            <person name="Zeng Q."/>
            <person name="Gargeya S."/>
            <person name="Fitzgerald M."/>
            <person name="Haas B."/>
            <person name="Abouelleil A."/>
            <person name="Alvarado L."/>
            <person name="Arachchi H.M."/>
            <person name="Berlin A."/>
            <person name="Chapman S.B."/>
            <person name="Gearin G."/>
            <person name="Goldberg J."/>
            <person name="Griggs A."/>
            <person name="Gujja S."/>
            <person name="Hansen M."/>
            <person name="Heiman D."/>
            <person name="Howarth C."/>
            <person name="Larimer J."/>
            <person name="Lui A."/>
            <person name="MacDonald P.J.P."/>
            <person name="McCowen C."/>
            <person name="Montmayeur A."/>
            <person name="Murphy C."/>
            <person name="Neiman D."/>
            <person name="Pearson M."/>
            <person name="Priest M."/>
            <person name="Roberts A."/>
            <person name="Saif S."/>
            <person name="Shea T."/>
            <person name="Sisk P."/>
            <person name="Stolte C."/>
            <person name="Sykes S."/>
            <person name="Wortman J."/>
            <person name="Nusbaum C."/>
            <person name="Birren B."/>
        </authorList>
    </citation>
    <scope>NUCLEOTIDE SEQUENCE [LARGE SCALE GENOMIC DNA]</scope>
    <source>
        <strain evidence="9">H-22</strain>
    </source>
</reference>
<name>A0A0E2E874_TREDN</name>
<dbReference type="GeneID" id="2740133"/>
<proteinExistence type="inferred from homology"/>
<dbReference type="InterPro" id="IPR020814">
    <property type="entry name" value="Ribosomal_S6_plastid/chlpt"/>
</dbReference>
<dbReference type="PROSITE" id="PS01048">
    <property type="entry name" value="RIBOSOMAL_S6"/>
    <property type="match status" value="1"/>
</dbReference>
<dbReference type="GO" id="GO:0003735">
    <property type="term" value="F:structural constituent of ribosome"/>
    <property type="evidence" value="ECO:0007669"/>
    <property type="project" value="InterPro"/>
</dbReference>